<dbReference type="KEGG" id="tper:IWA51_05055"/>
<protein>
    <submittedName>
        <fullName evidence="3">ABC transporter substrate-binding protein</fullName>
    </submittedName>
</protein>
<dbReference type="Gene3D" id="3.40.190.10">
    <property type="entry name" value="Periplasmic binding protein-like II"/>
    <property type="match status" value="2"/>
</dbReference>
<name>A0A7T3RF22_9SPIR</name>
<evidence type="ECO:0000313" key="3">
    <source>
        <dbReference type="EMBL" id="QQA01966.1"/>
    </source>
</evidence>
<dbReference type="SUPFAM" id="SSF53850">
    <property type="entry name" value="Periplasmic binding protein-like II"/>
    <property type="match status" value="1"/>
</dbReference>
<dbReference type="PROSITE" id="PS51257">
    <property type="entry name" value="PROKAR_LIPOPROTEIN"/>
    <property type="match status" value="1"/>
</dbReference>
<dbReference type="Pfam" id="PF01547">
    <property type="entry name" value="SBP_bac_1"/>
    <property type="match status" value="1"/>
</dbReference>
<dbReference type="InterPro" id="IPR006059">
    <property type="entry name" value="SBP"/>
</dbReference>
<dbReference type="RefSeq" id="WP_198443457.1">
    <property type="nucleotide sequence ID" value="NZ_CBCSHE010000004.1"/>
</dbReference>
<evidence type="ECO:0000256" key="1">
    <source>
        <dbReference type="ARBA" id="ARBA00004418"/>
    </source>
</evidence>
<proteinExistence type="inferred from homology"/>
<dbReference type="PANTHER" id="PTHR43649">
    <property type="entry name" value="ARABINOSE-BINDING PROTEIN-RELATED"/>
    <property type="match status" value="1"/>
</dbReference>
<comment type="subcellular location">
    <subcellularLocation>
        <location evidence="1">Periplasm</location>
    </subcellularLocation>
</comment>
<sequence length="551" mass="61959">MKLLKKGNAVKSVIAAAAVCAVLTGCAKKNTEQTSDGNITLSFFTSDANEDMPFTDPVALEIQKQTGVSLEVQHPVAGDAQAIPLMMASGDFPDLIYAKGELTKLIDAGAVIPLDDLIEKYGTNMKKLYGDQIVKLRNSLEDPHIYSVGTYGVNETVFETSGTMQIQHAVLKELGYPRIQTLDDYSNVLREYMKRYPTINGQKTIGLSLLIDTWQWYIDLSNPGNYTIGYPDDGQWIVDQNTLKAQYKFLHPEIYKFYKWLNQMNAEGILDPESFTQKEDIWRAKIASGRVLGISYPNWGYGEARSALIQNGMSDRTYAYLPVTAGKEYKDQSRKNYGYSGGWGIAISSSCKDPVRAFKFLDWMCSEEAQILVNWGIKGVNYFIDDNGKRYRTPEEIKRADTDPDYAKKTGVGRWRYPFPQMGNAALDSNGDYINVVSKDIIISKYLDAEKETLAAYGAEMWIDLFPKPEELGMSKHGQVWQYALPTDVNERITAADEYVKTALAQIVLGKPEDFDTKWSEMQTTLKKMGLDKAGDTLSELIAMKMKLWSK</sequence>
<evidence type="ECO:0000313" key="4">
    <source>
        <dbReference type="Proteomes" id="UP000595224"/>
    </source>
</evidence>
<dbReference type="CDD" id="cd13582">
    <property type="entry name" value="PBP2_AlgQ_like_3"/>
    <property type="match status" value="1"/>
</dbReference>
<dbReference type="EMBL" id="CP064936">
    <property type="protein sequence ID" value="QQA01966.1"/>
    <property type="molecule type" value="Genomic_DNA"/>
</dbReference>
<dbReference type="GO" id="GO:0042597">
    <property type="term" value="C:periplasmic space"/>
    <property type="evidence" value="ECO:0007669"/>
    <property type="project" value="UniProtKB-SubCell"/>
</dbReference>
<evidence type="ECO:0000256" key="2">
    <source>
        <dbReference type="ARBA" id="ARBA00008520"/>
    </source>
</evidence>
<dbReference type="Proteomes" id="UP000595224">
    <property type="component" value="Chromosome"/>
</dbReference>
<dbReference type="InterPro" id="IPR050490">
    <property type="entry name" value="Bact_solute-bd_prot1"/>
</dbReference>
<keyword evidence="4" id="KW-1185">Reference proteome</keyword>
<accession>A0A7T3RF22</accession>
<reference evidence="3 4" key="1">
    <citation type="submission" date="2020-11" db="EMBL/GenBank/DDBJ databases">
        <title>Treponema Peruensis nv. sp., first commensal Treponema isolated from human feces.</title>
        <authorList>
            <person name="Belkhou C."/>
            <person name="Raes J."/>
        </authorList>
    </citation>
    <scope>NUCLEOTIDE SEQUENCE [LARGE SCALE GENOMIC DNA]</scope>
    <source>
        <strain evidence="3 4">RCC2812</strain>
    </source>
</reference>
<organism evidence="3 4">
    <name type="scientific">Treponema peruense</name>
    <dbReference type="NCBI Taxonomy" id="2787628"/>
    <lineage>
        <taxon>Bacteria</taxon>
        <taxon>Pseudomonadati</taxon>
        <taxon>Spirochaetota</taxon>
        <taxon>Spirochaetia</taxon>
        <taxon>Spirochaetales</taxon>
        <taxon>Treponemataceae</taxon>
        <taxon>Treponema</taxon>
    </lineage>
</organism>
<dbReference type="AlphaFoldDB" id="A0A7T3RF22"/>
<comment type="similarity">
    <text evidence="2">Belongs to the bacterial solute-binding protein 1 family.</text>
</comment>
<dbReference type="PANTHER" id="PTHR43649:SF12">
    <property type="entry name" value="DIACETYLCHITOBIOSE BINDING PROTEIN DASA"/>
    <property type="match status" value="1"/>
</dbReference>
<gene>
    <name evidence="3" type="ORF">IWA51_05055</name>
</gene>